<evidence type="ECO:0000256" key="1">
    <source>
        <dbReference type="SAM" id="MobiDB-lite"/>
    </source>
</evidence>
<dbReference type="AlphaFoldDB" id="A0A6A6T275"/>
<reference evidence="2" key="1">
    <citation type="journal article" date="2020" name="Stud. Mycol.">
        <title>101 Dothideomycetes genomes: a test case for predicting lifestyles and emergence of pathogens.</title>
        <authorList>
            <person name="Haridas S."/>
            <person name="Albert R."/>
            <person name="Binder M."/>
            <person name="Bloem J."/>
            <person name="Labutti K."/>
            <person name="Salamov A."/>
            <person name="Andreopoulos B."/>
            <person name="Baker S."/>
            <person name="Barry K."/>
            <person name="Bills G."/>
            <person name="Bluhm B."/>
            <person name="Cannon C."/>
            <person name="Castanera R."/>
            <person name="Culley D."/>
            <person name="Daum C."/>
            <person name="Ezra D."/>
            <person name="Gonzalez J."/>
            <person name="Henrissat B."/>
            <person name="Kuo A."/>
            <person name="Liang C."/>
            <person name="Lipzen A."/>
            <person name="Lutzoni F."/>
            <person name="Magnuson J."/>
            <person name="Mondo S."/>
            <person name="Nolan M."/>
            <person name="Ohm R."/>
            <person name="Pangilinan J."/>
            <person name="Park H.-J."/>
            <person name="Ramirez L."/>
            <person name="Alfaro M."/>
            <person name="Sun H."/>
            <person name="Tritt A."/>
            <person name="Yoshinaga Y."/>
            <person name="Zwiers L.-H."/>
            <person name="Turgeon B."/>
            <person name="Goodwin S."/>
            <person name="Spatafora J."/>
            <person name="Crous P."/>
            <person name="Grigoriev I."/>
        </authorList>
    </citation>
    <scope>NUCLEOTIDE SEQUENCE</scope>
    <source>
        <strain evidence="2">CBS 122681</strain>
    </source>
</reference>
<dbReference type="EMBL" id="MU004381">
    <property type="protein sequence ID" value="KAF2653417.1"/>
    <property type="molecule type" value="Genomic_DNA"/>
</dbReference>
<dbReference type="Proteomes" id="UP000799324">
    <property type="component" value="Unassembled WGS sequence"/>
</dbReference>
<accession>A0A6A6T275</accession>
<organism evidence="2 3">
    <name type="scientific">Lophiostoma macrostomum CBS 122681</name>
    <dbReference type="NCBI Taxonomy" id="1314788"/>
    <lineage>
        <taxon>Eukaryota</taxon>
        <taxon>Fungi</taxon>
        <taxon>Dikarya</taxon>
        <taxon>Ascomycota</taxon>
        <taxon>Pezizomycotina</taxon>
        <taxon>Dothideomycetes</taxon>
        <taxon>Pleosporomycetidae</taxon>
        <taxon>Pleosporales</taxon>
        <taxon>Lophiostomataceae</taxon>
        <taxon>Lophiostoma</taxon>
    </lineage>
</organism>
<keyword evidence="3" id="KW-1185">Reference proteome</keyword>
<evidence type="ECO:0000313" key="3">
    <source>
        <dbReference type="Proteomes" id="UP000799324"/>
    </source>
</evidence>
<protein>
    <submittedName>
        <fullName evidence="2">Uncharacterized protein</fullName>
    </submittedName>
</protein>
<evidence type="ECO:0000313" key="2">
    <source>
        <dbReference type="EMBL" id="KAF2653417.1"/>
    </source>
</evidence>
<name>A0A6A6T275_9PLEO</name>
<feature type="region of interest" description="Disordered" evidence="1">
    <location>
        <begin position="114"/>
        <end position="133"/>
    </location>
</feature>
<feature type="compositionally biased region" description="Pro residues" evidence="1">
    <location>
        <begin position="116"/>
        <end position="125"/>
    </location>
</feature>
<gene>
    <name evidence="2" type="ORF">K491DRAFT_694709</name>
</gene>
<sequence>MLVLRPLLIGHLQQWRRRHLTTREAPEKSLRETLTNPRRTPTIIPSISPPLNFTLQTKAVSQGKDVSSAGKVPPRVVNESGLSSKLATYLLPSSTPFMFQASLHPATLASKYPATNPLPTPPSTPPRRTVSRAHKARAMPKYSPRTAINFGAAPSNAIPCVSRPPGESHSKVPLLSKNWVASDFLLSARTRAL</sequence>
<proteinExistence type="predicted"/>